<name>A0A0P9CV88_9CHLR</name>
<comment type="caution">
    <text evidence="2">The sequence shown here is derived from an EMBL/GenBank/DDBJ whole genome shotgun (WGS) entry which is preliminary data.</text>
</comment>
<dbReference type="Proteomes" id="UP000050509">
    <property type="component" value="Unassembled WGS sequence"/>
</dbReference>
<dbReference type="PANTHER" id="PTHR12110">
    <property type="entry name" value="HYDROXYPYRUVATE ISOMERASE"/>
    <property type="match status" value="1"/>
</dbReference>
<dbReference type="EMBL" id="LJCR01001881">
    <property type="protein sequence ID" value="KPV49570.1"/>
    <property type="molecule type" value="Genomic_DNA"/>
</dbReference>
<dbReference type="InterPro" id="IPR036237">
    <property type="entry name" value="Xyl_isomerase-like_sf"/>
</dbReference>
<evidence type="ECO:0000313" key="2">
    <source>
        <dbReference type="EMBL" id="KPV49570.1"/>
    </source>
</evidence>
<proteinExistence type="predicted"/>
<dbReference type="Pfam" id="PF01261">
    <property type="entry name" value="AP_endonuc_2"/>
    <property type="match status" value="1"/>
</dbReference>
<dbReference type="InterPro" id="IPR050312">
    <property type="entry name" value="IolE/XylAMocC-like"/>
</dbReference>
<evidence type="ECO:0000313" key="3">
    <source>
        <dbReference type="Proteomes" id="UP000050509"/>
    </source>
</evidence>
<reference evidence="2 3" key="1">
    <citation type="submission" date="2015-09" db="EMBL/GenBank/DDBJ databases">
        <title>Draft genome sequence of Kouleothrix aurantiaca JCM 19913.</title>
        <authorList>
            <person name="Hemp J."/>
        </authorList>
    </citation>
    <scope>NUCLEOTIDE SEQUENCE [LARGE SCALE GENOMIC DNA]</scope>
    <source>
        <strain evidence="2 3">COM-B</strain>
    </source>
</reference>
<dbReference type="Gene3D" id="3.20.20.150">
    <property type="entry name" value="Divalent-metal-dependent TIM barrel enzymes"/>
    <property type="match status" value="1"/>
</dbReference>
<sequence length="114" mass="12590">LPSPSLGAIWDILHPLRFGEPVAASWEALGPRLLHVHIKDGKPDPAAAKPEDWALTLLGEGAVPVQEILSLLRAGGYHGILSVEWEKHWHPELAEPEVALPQHAERLREWMAAQ</sequence>
<organism evidence="2 3">
    <name type="scientific">Kouleothrix aurantiaca</name>
    <dbReference type="NCBI Taxonomy" id="186479"/>
    <lineage>
        <taxon>Bacteria</taxon>
        <taxon>Bacillati</taxon>
        <taxon>Chloroflexota</taxon>
        <taxon>Chloroflexia</taxon>
        <taxon>Chloroflexales</taxon>
        <taxon>Roseiflexineae</taxon>
        <taxon>Roseiflexaceae</taxon>
        <taxon>Kouleothrix</taxon>
    </lineage>
</organism>
<evidence type="ECO:0000259" key="1">
    <source>
        <dbReference type="Pfam" id="PF01261"/>
    </source>
</evidence>
<dbReference type="InterPro" id="IPR013022">
    <property type="entry name" value="Xyl_isomerase-like_TIM-brl"/>
</dbReference>
<gene>
    <name evidence="2" type="ORF">SE17_31845</name>
</gene>
<feature type="domain" description="Xylose isomerase-like TIM barrel" evidence="1">
    <location>
        <begin position="2"/>
        <end position="109"/>
    </location>
</feature>
<dbReference type="SUPFAM" id="SSF51658">
    <property type="entry name" value="Xylose isomerase-like"/>
    <property type="match status" value="1"/>
</dbReference>
<feature type="non-terminal residue" evidence="2">
    <location>
        <position position="1"/>
    </location>
</feature>
<accession>A0A0P9CV88</accession>
<protein>
    <recommendedName>
        <fullName evidence="1">Xylose isomerase-like TIM barrel domain-containing protein</fullName>
    </recommendedName>
</protein>
<dbReference type="AlphaFoldDB" id="A0A0P9CV88"/>
<keyword evidence="3" id="KW-1185">Reference proteome</keyword>